<protein>
    <submittedName>
        <fullName evidence="1">Uncharacterized protein</fullName>
    </submittedName>
</protein>
<dbReference type="AlphaFoldDB" id="A0A147DPG6"/>
<comment type="caution">
    <text evidence="1">The sequence shown here is derived from an EMBL/GenBank/DDBJ whole genome shotgun (WGS) entry which is preliminary data.</text>
</comment>
<reference evidence="1 2" key="1">
    <citation type="journal article" date="2016" name="Front. Microbiol.">
        <title>Genomic Resource of Rice Seed Associated Bacteria.</title>
        <authorList>
            <person name="Midha S."/>
            <person name="Bansal K."/>
            <person name="Sharma S."/>
            <person name="Kumar N."/>
            <person name="Patil P.P."/>
            <person name="Chaudhry V."/>
            <person name="Patil P.B."/>
        </authorList>
    </citation>
    <scope>NUCLEOTIDE SEQUENCE [LARGE SCALE GENOMIC DNA]</scope>
    <source>
        <strain evidence="1 2">NS359</strain>
    </source>
</reference>
<accession>A0A147DPG6</accession>
<dbReference type="OrthoDB" id="9982368at2"/>
<evidence type="ECO:0000313" key="2">
    <source>
        <dbReference type="Proteomes" id="UP000072763"/>
    </source>
</evidence>
<evidence type="ECO:0000313" key="1">
    <source>
        <dbReference type="EMBL" id="KTR51337.1"/>
    </source>
</evidence>
<organism evidence="1 2">
    <name type="scientific">Curtobacterium oceanosedimentum</name>
    <dbReference type="NCBI Taxonomy" id="465820"/>
    <lineage>
        <taxon>Bacteria</taxon>
        <taxon>Bacillati</taxon>
        <taxon>Actinomycetota</taxon>
        <taxon>Actinomycetes</taxon>
        <taxon>Micrococcales</taxon>
        <taxon>Microbacteriaceae</taxon>
        <taxon>Curtobacterium</taxon>
    </lineage>
</organism>
<name>A0A147DPG6_9MICO</name>
<sequence>MIVSAVVIAGGLLILLSGCSSSSGLSPLAARDAVEKEPGVESATVTTAVDRETLGTSYSIDVRVELQDGLSSAEQQRLVDRAAATGWATDIHHEPYGLRLRVTSSPSVDVWEVLQGLGVASAPAPNDKSSVLISAKDMDEKWGDWPARAPS</sequence>
<dbReference type="EMBL" id="LDRC01000056">
    <property type="protein sequence ID" value="KTR51337.1"/>
    <property type="molecule type" value="Genomic_DNA"/>
</dbReference>
<proteinExistence type="predicted"/>
<dbReference type="RefSeq" id="WP_058750070.1">
    <property type="nucleotide sequence ID" value="NZ_LDRC01000056.1"/>
</dbReference>
<dbReference type="PATRIC" id="fig|465820.4.peg.2338"/>
<dbReference type="Proteomes" id="UP000072763">
    <property type="component" value="Unassembled WGS sequence"/>
</dbReference>
<gene>
    <name evidence="1" type="ORF">NS359_10800</name>
</gene>